<organism evidence="2 3">
    <name type="scientific">Coemansia erecta</name>
    <dbReference type="NCBI Taxonomy" id="147472"/>
    <lineage>
        <taxon>Eukaryota</taxon>
        <taxon>Fungi</taxon>
        <taxon>Fungi incertae sedis</taxon>
        <taxon>Zoopagomycota</taxon>
        <taxon>Kickxellomycotina</taxon>
        <taxon>Kickxellomycetes</taxon>
        <taxon>Kickxellales</taxon>
        <taxon>Kickxellaceae</taxon>
        <taxon>Coemansia</taxon>
    </lineage>
</organism>
<gene>
    <name evidence="2" type="ORF">LPJ53_002650</name>
</gene>
<feature type="compositionally biased region" description="Low complexity" evidence="1">
    <location>
        <begin position="86"/>
        <end position="105"/>
    </location>
</feature>
<evidence type="ECO:0000313" key="3">
    <source>
        <dbReference type="Proteomes" id="UP001149813"/>
    </source>
</evidence>
<dbReference type="OrthoDB" id="5581392at2759"/>
<feature type="region of interest" description="Disordered" evidence="1">
    <location>
        <begin position="26"/>
        <end position="113"/>
    </location>
</feature>
<sequence length="562" mass="60626">MAGDAENESKGFSLFSALNGLFERARMSAERESQRLFSSPQPKPRKPQTFSSARARRTMAQSPTRHRQEDRGGAGSAGTSVPKYPPALARARTATPRGRRAPSPALFERPASVVSERTQLASTVNLMAIQEAASESNASADTEFEVGAPYMSDTTQLKRKLSRSSDEGMQTRQQSGNGTPKRPRSEAAHSPSMPPPRPRIHIQTEDELRAAMPPPSAPPPPPVQRIHLATHPGRALASPSIPASEMRTRAAGESSRMPSNPVTSDSSAVHPAWRAQMRSNSLSNNSSMPVPSSAFAALSAQQVHTDKAPSVVERTRLEKVERELHRLKKIIASLIPEELNDDDLRSVYGDLDQPRLTSEDVVARLMKTRLGPHINAYTGRALGIEMQNNMPLPLSPISTSPVQAGGAQRRMHVDGSAAAHPPPAPPPPPVSAPAPVAPPPPPLASSSSLNLPVSPHIPAEPTFSSYRRSKAGTIERPHSMAALHHRRGSDDSSSSVSAVERPRVLDSTVRRLREELRPVPAKPAQAPAPPPPPHKDPGVMSKLLAEMKHHKLRSVKKPKDMA</sequence>
<reference evidence="2" key="1">
    <citation type="submission" date="2022-07" db="EMBL/GenBank/DDBJ databases">
        <title>Phylogenomic reconstructions and comparative analyses of Kickxellomycotina fungi.</title>
        <authorList>
            <person name="Reynolds N.K."/>
            <person name="Stajich J.E."/>
            <person name="Barry K."/>
            <person name="Grigoriev I.V."/>
            <person name="Crous P."/>
            <person name="Smith M.E."/>
        </authorList>
    </citation>
    <scope>NUCLEOTIDE SEQUENCE</scope>
    <source>
        <strain evidence="2">NBRC 32514</strain>
    </source>
</reference>
<feature type="compositionally biased region" description="Pro residues" evidence="1">
    <location>
        <begin position="420"/>
        <end position="443"/>
    </location>
</feature>
<evidence type="ECO:0000313" key="2">
    <source>
        <dbReference type="EMBL" id="KAJ1722984.1"/>
    </source>
</evidence>
<keyword evidence="3" id="KW-1185">Reference proteome</keyword>
<feature type="region of interest" description="Disordered" evidence="1">
    <location>
        <begin position="394"/>
        <end position="540"/>
    </location>
</feature>
<feature type="compositionally biased region" description="Basic and acidic residues" evidence="1">
    <location>
        <begin position="500"/>
        <end position="517"/>
    </location>
</feature>
<dbReference type="AlphaFoldDB" id="A0A9W7XXT7"/>
<name>A0A9W7XXT7_9FUNG</name>
<dbReference type="EMBL" id="JANBOJ010000086">
    <property type="protein sequence ID" value="KAJ1722984.1"/>
    <property type="molecule type" value="Genomic_DNA"/>
</dbReference>
<feature type="compositionally biased region" description="Low complexity" evidence="1">
    <location>
        <begin position="444"/>
        <end position="454"/>
    </location>
</feature>
<evidence type="ECO:0000256" key="1">
    <source>
        <dbReference type="SAM" id="MobiDB-lite"/>
    </source>
</evidence>
<feature type="region of interest" description="Disordered" evidence="1">
    <location>
        <begin position="133"/>
        <end position="270"/>
    </location>
</feature>
<feature type="compositionally biased region" description="Polar residues" evidence="1">
    <location>
        <begin position="167"/>
        <end position="178"/>
    </location>
</feature>
<accession>A0A9W7XXT7</accession>
<proteinExistence type="predicted"/>
<feature type="compositionally biased region" description="Pro residues" evidence="1">
    <location>
        <begin position="212"/>
        <end position="223"/>
    </location>
</feature>
<comment type="caution">
    <text evidence="2">The sequence shown here is derived from an EMBL/GenBank/DDBJ whole genome shotgun (WGS) entry which is preliminary data.</text>
</comment>
<feature type="compositionally biased region" description="Polar residues" evidence="1">
    <location>
        <begin position="256"/>
        <end position="267"/>
    </location>
</feature>
<dbReference type="Proteomes" id="UP001149813">
    <property type="component" value="Unassembled WGS sequence"/>
</dbReference>
<protein>
    <submittedName>
        <fullName evidence="2">Uncharacterized protein</fullName>
    </submittedName>
</protein>